<reference evidence="2" key="1">
    <citation type="submission" date="2022-11" db="UniProtKB">
        <authorList>
            <consortium name="WormBaseParasite"/>
        </authorList>
    </citation>
    <scope>IDENTIFICATION</scope>
</reference>
<organism evidence="1 2">
    <name type="scientific">Ditylenchus dipsaci</name>
    <dbReference type="NCBI Taxonomy" id="166011"/>
    <lineage>
        <taxon>Eukaryota</taxon>
        <taxon>Metazoa</taxon>
        <taxon>Ecdysozoa</taxon>
        <taxon>Nematoda</taxon>
        <taxon>Chromadorea</taxon>
        <taxon>Rhabditida</taxon>
        <taxon>Tylenchina</taxon>
        <taxon>Tylenchomorpha</taxon>
        <taxon>Sphaerularioidea</taxon>
        <taxon>Anguinidae</taxon>
        <taxon>Anguininae</taxon>
        <taxon>Ditylenchus</taxon>
    </lineage>
</organism>
<keyword evidence="1" id="KW-1185">Reference proteome</keyword>
<dbReference type="SUPFAM" id="SSF53098">
    <property type="entry name" value="Ribonuclease H-like"/>
    <property type="match status" value="1"/>
</dbReference>
<protein>
    <submittedName>
        <fullName evidence="2">Uncharacterized protein</fullName>
    </submittedName>
</protein>
<dbReference type="InterPro" id="IPR012337">
    <property type="entry name" value="RNaseH-like_sf"/>
</dbReference>
<dbReference type="AlphaFoldDB" id="A0A915ED41"/>
<proteinExistence type="predicted"/>
<dbReference type="Proteomes" id="UP000887574">
    <property type="component" value="Unplaced"/>
</dbReference>
<evidence type="ECO:0000313" key="2">
    <source>
        <dbReference type="WBParaSite" id="jg5075"/>
    </source>
</evidence>
<accession>A0A915ED41</accession>
<sequence length="241" mass="27372">MSKRIDIKLDQVKASVVEKLEGLKLTGGSLTLDFAKNNVDYFAVTAYFIDNNWCKQDFVLIFSPLLPGIEKTSHFVQQLLDKEPQQLSMCSHDMSKIFVTTDEGSNVSYIGGEIICRASVMWCNYCKARYSSIQELKSDASYERSLRGSGTKFAFDGKMVNKLRRNEVLRKEASKALKSPAETRWMSYYNMVEAIRSNSDLLQAAIDRLCPENEQALALMELARKPFFADYLDLLLPNCLP</sequence>
<name>A0A915ED41_9BILA</name>
<evidence type="ECO:0000313" key="1">
    <source>
        <dbReference type="Proteomes" id="UP000887574"/>
    </source>
</evidence>
<dbReference type="WBParaSite" id="jg5075">
    <property type="protein sequence ID" value="jg5075"/>
    <property type="gene ID" value="jg5075"/>
</dbReference>